<feature type="binding site" evidence="8">
    <location>
        <position position="144"/>
    </location>
    <ligand>
        <name>substrate</name>
    </ligand>
</feature>
<evidence type="ECO:0000313" key="11">
    <source>
        <dbReference type="Proteomes" id="UP000237684"/>
    </source>
</evidence>
<dbReference type="GO" id="GO:0005524">
    <property type="term" value="F:ATP binding"/>
    <property type="evidence" value="ECO:0007669"/>
    <property type="project" value="UniProtKB-KW"/>
</dbReference>
<feature type="binding site" evidence="8">
    <location>
        <position position="132"/>
    </location>
    <ligand>
        <name>substrate</name>
    </ligand>
</feature>
<dbReference type="InterPro" id="IPR005715">
    <property type="entry name" value="Glu_5kinase/COase_Synthase"/>
</dbReference>
<dbReference type="Gene3D" id="3.40.1160.10">
    <property type="entry name" value="Acetylglutamate kinase-like"/>
    <property type="match status" value="1"/>
</dbReference>
<keyword evidence="2 8" id="KW-0028">Amino-acid biosynthesis</keyword>
<evidence type="ECO:0000256" key="7">
    <source>
        <dbReference type="ARBA" id="ARBA00022840"/>
    </source>
</evidence>
<comment type="catalytic activity">
    <reaction evidence="8">
        <text>L-glutamate + ATP = L-glutamyl 5-phosphate + ADP</text>
        <dbReference type="Rhea" id="RHEA:14877"/>
        <dbReference type="ChEBI" id="CHEBI:29985"/>
        <dbReference type="ChEBI" id="CHEBI:30616"/>
        <dbReference type="ChEBI" id="CHEBI:58274"/>
        <dbReference type="ChEBI" id="CHEBI:456216"/>
        <dbReference type="EC" id="2.7.2.11"/>
    </reaction>
</comment>
<dbReference type="FunCoup" id="A0A2S8SW75">
    <property type="interactions" value="321"/>
</dbReference>
<dbReference type="NCBIfam" id="TIGR01027">
    <property type="entry name" value="proB"/>
    <property type="match status" value="1"/>
</dbReference>
<dbReference type="PROSITE" id="PS00902">
    <property type="entry name" value="GLUTAMATE_5_KINASE"/>
    <property type="match status" value="1"/>
</dbReference>
<dbReference type="InterPro" id="IPR001057">
    <property type="entry name" value="Glu/AcGlu_kinase"/>
</dbReference>
<dbReference type="Pfam" id="PF01472">
    <property type="entry name" value="PUA"/>
    <property type="match status" value="1"/>
</dbReference>
<dbReference type="PANTHER" id="PTHR43654:SF1">
    <property type="entry name" value="ISOPENTENYL PHOSPHATE KINASE"/>
    <property type="match status" value="1"/>
</dbReference>
<dbReference type="CDD" id="cd04242">
    <property type="entry name" value="AAK_G5K_ProB"/>
    <property type="match status" value="1"/>
</dbReference>
<gene>
    <name evidence="8" type="primary">proB</name>
    <name evidence="10" type="ORF">B1R32_10251</name>
</gene>
<protein>
    <recommendedName>
        <fullName evidence="8">Glutamate 5-kinase</fullName>
        <ecNumber evidence="8">2.7.2.11</ecNumber>
    </recommendedName>
    <alternativeName>
        <fullName evidence="8">Gamma-glutamyl kinase</fullName>
        <shortName evidence="8">GK</shortName>
    </alternativeName>
</protein>
<feature type="binding site" evidence="8">
    <location>
        <position position="7"/>
    </location>
    <ligand>
        <name>ATP</name>
        <dbReference type="ChEBI" id="CHEBI:30616"/>
    </ligand>
</feature>
<evidence type="ECO:0000256" key="4">
    <source>
        <dbReference type="ARBA" id="ARBA00022679"/>
    </source>
</evidence>
<dbReference type="PIRSF" id="PIRSF000729">
    <property type="entry name" value="GK"/>
    <property type="match status" value="1"/>
</dbReference>
<reference evidence="10 11" key="1">
    <citation type="journal article" date="2018" name="Syst. Appl. Microbiol.">
        <title>Abditibacterium utsteinense sp. nov., the first cultivated member of candidate phylum FBP, isolated from ice-free Antarctic soil samples.</title>
        <authorList>
            <person name="Tahon G."/>
            <person name="Tytgat B."/>
            <person name="Lebbe L."/>
            <person name="Carlier A."/>
            <person name="Willems A."/>
        </authorList>
    </citation>
    <scope>NUCLEOTIDE SEQUENCE [LARGE SCALE GENOMIC DNA]</scope>
    <source>
        <strain evidence="10 11">LMG 29911</strain>
    </source>
</reference>
<dbReference type="CDD" id="cd21157">
    <property type="entry name" value="PUA_G5K"/>
    <property type="match status" value="1"/>
</dbReference>
<evidence type="ECO:0000313" key="10">
    <source>
        <dbReference type="EMBL" id="PQV65044.1"/>
    </source>
</evidence>
<dbReference type="PRINTS" id="PR00474">
    <property type="entry name" value="GLU5KINASE"/>
</dbReference>
<dbReference type="InParanoid" id="A0A2S8SW75"/>
<feature type="binding site" evidence="8">
    <location>
        <position position="46"/>
    </location>
    <ligand>
        <name>substrate</name>
    </ligand>
</feature>
<keyword evidence="4 8" id="KW-0808">Transferase</keyword>
<dbReference type="OrthoDB" id="9804434at2"/>
<comment type="pathway">
    <text evidence="8">Amino-acid biosynthesis; L-proline biosynthesis; L-glutamate 5-semialdehyde from L-glutamate: step 1/2.</text>
</comment>
<dbReference type="SMART" id="SM00359">
    <property type="entry name" value="PUA"/>
    <property type="match status" value="1"/>
</dbReference>
<dbReference type="InterPro" id="IPR036974">
    <property type="entry name" value="PUA_sf"/>
</dbReference>
<dbReference type="GO" id="GO:0055129">
    <property type="term" value="P:L-proline biosynthetic process"/>
    <property type="evidence" value="ECO:0007669"/>
    <property type="project" value="UniProtKB-UniRule"/>
</dbReference>
<dbReference type="HAMAP" id="MF_00456">
    <property type="entry name" value="ProB"/>
    <property type="match status" value="1"/>
</dbReference>
<keyword evidence="7 8" id="KW-0067">ATP-binding</keyword>
<keyword evidence="3 8" id="KW-0641">Proline biosynthesis</keyword>
<evidence type="ECO:0000259" key="9">
    <source>
        <dbReference type="SMART" id="SM00359"/>
    </source>
</evidence>
<comment type="function">
    <text evidence="8">Catalyzes the transfer of a phosphate group to glutamate to form L-glutamate 5-phosphate.</text>
</comment>
<dbReference type="GO" id="GO:0004349">
    <property type="term" value="F:glutamate 5-kinase activity"/>
    <property type="evidence" value="ECO:0007669"/>
    <property type="project" value="UniProtKB-UniRule"/>
</dbReference>
<dbReference type="InterPro" id="IPR011529">
    <property type="entry name" value="Glu_5kinase"/>
</dbReference>
<name>A0A2S8SW75_9BACT</name>
<dbReference type="InterPro" id="IPR001048">
    <property type="entry name" value="Asp/Glu/Uridylate_kinase"/>
</dbReference>
<dbReference type="PANTHER" id="PTHR43654">
    <property type="entry name" value="GLUTAMATE 5-KINASE"/>
    <property type="match status" value="1"/>
</dbReference>
<keyword evidence="5 8" id="KW-0547">Nucleotide-binding</keyword>
<dbReference type="FunFam" id="3.40.1160.10:FF:000018">
    <property type="entry name" value="Glutamate 5-kinase"/>
    <property type="match status" value="1"/>
</dbReference>
<dbReference type="EMBL" id="NIGF01000002">
    <property type="protein sequence ID" value="PQV65044.1"/>
    <property type="molecule type" value="Genomic_DNA"/>
</dbReference>
<evidence type="ECO:0000256" key="8">
    <source>
        <dbReference type="HAMAP-Rule" id="MF_00456"/>
    </source>
</evidence>
<dbReference type="Gene3D" id="2.30.130.10">
    <property type="entry name" value="PUA domain"/>
    <property type="match status" value="1"/>
</dbReference>
<evidence type="ECO:0000256" key="1">
    <source>
        <dbReference type="ARBA" id="ARBA00022490"/>
    </source>
</evidence>
<evidence type="ECO:0000256" key="6">
    <source>
        <dbReference type="ARBA" id="ARBA00022777"/>
    </source>
</evidence>
<dbReference type="InterPro" id="IPR015947">
    <property type="entry name" value="PUA-like_sf"/>
</dbReference>
<sequence length="361" mass="38795">MKTLVIKIGTSTLVRNGELDENFLADLARQIAVLREEDWRVVIVSSGAVRVGLNLIGRPKATKLAEKQAAAAIGQSLLMRAYRRAFSGVDLHVAQLLLTRADTSDRRRFLNARHTFEQLFAWNVVPIVNENDTVATDEIKVGDNDTLAALSALVCEADRVLLLSDVDGFYLPGEVKPLAHIAQITPDIEAAAGGAGTIGGTGGMRTKIEAARIATRAGIDLIIASGKEPEIALKIARGEELGTKFSAVSRLKSRKSWILHGRRVEGVLHLNKHARVALLEQGSSLLPVGIERVEGEFAPGALVLVRDEIGEIGRGLARFSGTELEQLSGKKSGEIAAILGRDTAPEAIHRDDFSVTTVISN</sequence>
<comment type="subcellular location">
    <subcellularLocation>
        <location evidence="8">Cytoplasm</location>
    </subcellularLocation>
</comment>
<dbReference type="InterPro" id="IPR019797">
    <property type="entry name" value="Glutamate_5-kinase_CS"/>
</dbReference>
<dbReference type="UniPathway" id="UPA00098">
    <property type="reaction ID" value="UER00359"/>
</dbReference>
<proteinExistence type="inferred from homology"/>
<dbReference type="AlphaFoldDB" id="A0A2S8SW75"/>
<dbReference type="SUPFAM" id="SSF53633">
    <property type="entry name" value="Carbamate kinase-like"/>
    <property type="match status" value="1"/>
</dbReference>
<dbReference type="InterPro" id="IPR041739">
    <property type="entry name" value="G5K_ProB"/>
</dbReference>
<dbReference type="Proteomes" id="UP000237684">
    <property type="component" value="Unassembled WGS sequence"/>
</dbReference>
<keyword evidence="1 8" id="KW-0963">Cytoplasm</keyword>
<feature type="binding site" evidence="8">
    <location>
        <begin position="164"/>
        <end position="165"/>
    </location>
    <ligand>
        <name>ATP</name>
        <dbReference type="ChEBI" id="CHEBI:30616"/>
    </ligand>
</feature>
<dbReference type="PROSITE" id="PS50890">
    <property type="entry name" value="PUA"/>
    <property type="match status" value="1"/>
</dbReference>
<organism evidence="10 11">
    <name type="scientific">Abditibacterium utsteinense</name>
    <dbReference type="NCBI Taxonomy" id="1960156"/>
    <lineage>
        <taxon>Bacteria</taxon>
        <taxon>Pseudomonadati</taxon>
        <taxon>Abditibacteriota</taxon>
        <taxon>Abditibacteriia</taxon>
        <taxon>Abditibacteriales</taxon>
        <taxon>Abditibacteriaceae</taxon>
        <taxon>Abditibacterium</taxon>
    </lineage>
</organism>
<keyword evidence="11" id="KW-1185">Reference proteome</keyword>
<evidence type="ECO:0000256" key="2">
    <source>
        <dbReference type="ARBA" id="ARBA00022605"/>
    </source>
</evidence>
<dbReference type="Pfam" id="PF00696">
    <property type="entry name" value="AA_kinase"/>
    <property type="match status" value="1"/>
</dbReference>
<dbReference type="GO" id="GO:0005829">
    <property type="term" value="C:cytosol"/>
    <property type="evidence" value="ECO:0007669"/>
    <property type="project" value="TreeGrafter"/>
</dbReference>
<dbReference type="InterPro" id="IPR002478">
    <property type="entry name" value="PUA"/>
</dbReference>
<evidence type="ECO:0000256" key="5">
    <source>
        <dbReference type="ARBA" id="ARBA00022741"/>
    </source>
</evidence>
<dbReference type="GO" id="GO:0003723">
    <property type="term" value="F:RNA binding"/>
    <property type="evidence" value="ECO:0007669"/>
    <property type="project" value="InterPro"/>
</dbReference>
<comment type="caution">
    <text evidence="10">The sequence shown here is derived from an EMBL/GenBank/DDBJ whole genome shotgun (WGS) entry which is preliminary data.</text>
</comment>
<dbReference type="SUPFAM" id="SSF88697">
    <property type="entry name" value="PUA domain-like"/>
    <property type="match status" value="1"/>
</dbReference>
<keyword evidence="6 8" id="KW-0418">Kinase</keyword>
<comment type="similarity">
    <text evidence="8">Belongs to the glutamate 5-kinase family.</text>
</comment>
<feature type="binding site" evidence="8">
    <location>
        <begin position="201"/>
        <end position="207"/>
    </location>
    <ligand>
        <name>ATP</name>
        <dbReference type="ChEBI" id="CHEBI:30616"/>
    </ligand>
</feature>
<accession>A0A2S8SW75</accession>
<dbReference type="InterPro" id="IPR036393">
    <property type="entry name" value="AceGlu_kinase-like_sf"/>
</dbReference>
<evidence type="ECO:0000256" key="3">
    <source>
        <dbReference type="ARBA" id="ARBA00022650"/>
    </source>
</evidence>
<feature type="domain" description="PUA" evidence="9">
    <location>
        <begin position="266"/>
        <end position="348"/>
    </location>
</feature>
<dbReference type="EC" id="2.7.2.11" evidence="8"/>
<dbReference type="RefSeq" id="WP_123580263.1">
    <property type="nucleotide sequence ID" value="NZ_NIGF01000002.1"/>
</dbReference>